<dbReference type="InterPro" id="IPR013783">
    <property type="entry name" value="Ig-like_fold"/>
</dbReference>
<evidence type="ECO:0000256" key="1">
    <source>
        <dbReference type="ARBA" id="ARBA00022729"/>
    </source>
</evidence>
<dbReference type="GO" id="GO:0008234">
    <property type="term" value="F:cysteine-type peptidase activity"/>
    <property type="evidence" value="ECO:0007669"/>
    <property type="project" value="InterPro"/>
</dbReference>
<evidence type="ECO:0000259" key="3">
    <source>
        <dbReference type="Pfam" id="PF01364"/>
    </source>
</evidence>
<proteinExistence type="predicted"/>
<feature type="domain" description="Secretion system C-terminal sorting" evidence="4">
    <location>
        <begin position="1556"/>
        <end position="1621"/>
    </location>
</feature>
<comment type="caution">
    <text evidence="5">The sequence shown here is derived from an EMBL/GenBank/DDBJ whole genome shotgun (WGS) entry which is preliminary data.</text>
</comment>
<dbReference type="Gene3D" id="3.40.50.1460">
    <property type="match status" value="1"/>
</dbReference>
<dbReference type="RefSeq" id="WP_196992220.1">
    <property type="nucleotide sequence ID" value="NZ_JADWYR010000002.1"/>
</dbReference>
<gene>
    <name evidence="5" type="ORF">I5907_18175</name>
</gene>
<keyword evidence="6" id="KW-1185">Reference proteome</keyword>
<protein>
    <submittedName>
        <fullName evidence="5">T9SS type A sorting domain-containing protein</fullName>
    </submittedName>
</protein>
<organism evidence="5 6">
    <name type="scientific">Panacibacter microcysteis</name>
    <dbReference type="NCBI Taxonomy" id="2793269"/>
    <lineage>
        <taxon>Bacteria</taxon>
        <taxon>Pseudomonadati</taxon>
        <taxon>Bacteroidota</taxon>
        <taxon>Chitinophagia</taxon>
        <taxon>Chitinophagales</taxon>
        <taxon>Chitinophagaceae</taxon>
        <taxon>Panacibacter</taxon>
    </lineage>
</organism>
<dbReference type="InterPro" id="IPR029030">
    <property type="entry name" value="Caspase-like_dom_sf"/>
</dbReference>
<feature type="signal peptide" evidence="2">
    <location>
        <begin position="1"/>
        <end position="19"/>
    </location>
</feature>
<dbReference type="GO" id="GO:0006508">
    <property type="term" value="P:proteolysis"/>
    <property type="evidence" value="ECO:0007669"/>
    <property type="project" value="InterPro"/>
</dbReference>
<dbReference type="InterPro" id="IPR001769">
    <property type="entry name" value="Gingipain"/>
</dbReference>
<dbReference type="Pfam" id="PF18962">
    <property type="entry name" value="Por_Secre_tail"/>
    <property type="match status" value="1"/>
</dbReference>
<dbReference type="InterPro" id="IPR026444">
    <property type="entry name" value="Secre_tail"/>
</dbReference>
<dbReference type="EMBL" id="JADWYR010000002">
    <property type="protein sequence ID" value="MBG9378171.1"/>
    <property type="molecule type" value="Genomic_DNA"/>
</dbReference>
<evidence type="ECO:0000256" key="2">
    <source>
        <dbReference type="SAM" id="SignalP"/>
    </source>
</evidence>
<dbReference type="Proteomes" id="UP000628448">
    <property type="component" value="Unassembled WGS sequence"/>
</dbReference>
<keyword evidence="1 2" id="KW-0732">Signal</keyword>
<dbReference type="SUPFAM" id="SSF52129">
    <property type="entry name" value="Caspase-like"/>
    <property type="match status" value="1"/>
</dbReference>
<dbReference type="NCBIfam" id="TIGR04183">
    <property type="entry name" value="Por_Secre_tail"/>
    <property type="match status" value="1"/>
</dbReference>
<reference evidence="5" key="1">
    <citation type="submission" date="2020-11" db="EMBL/GenBank/DDBJ databases">
        <title>Bacterial whole genome sequence for Panacibacter sp. DH6.</title>
        <authorList>
            <person name="Le V."/>
            <person name="Ko S."/>
            <person name="Ahn C.-Y."/>
            <person name="Oh H.-M."/>
        </authorList>
    </citation>
    <scope>NUCLEOTIDE SEQUENCE</scope>
    <source>
        <strain evidence="5">DH6</strain>
    </source>
</reference>
<dbReference type="Gene3D" id="2.60.40.10">
    <property type="entry name" value="Immunoglobulins"/>
    <property type="match status" value="2"/>
</dbReference>
<evidence type="ECO:0000259" key="4">
    <source>
        <dbReference type="Pfam" id="PF18962"/>
    </source>
</evidence>
<accession>A0A931MCK6</accession>
<dbReference type="Gene3D" id="3.40.50.10390">
    <property type="entry name" value="Gingipain r, domain 1"/>
    <property type="match status" value="1"/>
</dbReference>
<dbReference type="InterPro" id="IPR029031">
    <property type="entry name" value="Gingipain_N_sf"/>
</dbReference>
<sequence length="1629" mass="180862">MKRIIFTAFLFLCIQSLRAQQPYFNEWIDYNKTYYKFKIGPFGTDPLSGFPLRFGVVRIPQAAIAAAGLGDVRGIDFELWRDGQEVPIYVSNTETLGATDYIEFWGSIPDGKPDAYLYKDPNYQLEDHTSLETDSASYFLTVNTAGVNRHFEPTTNNTASNTLKPERSFKHNIVRVFRGFVNYGFGVYVEEKLYSSSYDMGEGLGSRAIYDYSPASFSFSDLYVDTLGAPMTVKASMAGAAPNDREVKLSLNGELLTQFPMGYFQTKRLELNDLSPVKIKSNTATFLIQNMAGGGDEFRIGVLEFAYPRMYNFGAATNFEFYVDPSPDGRYIKIANFNKGTASPVLYDFTNNKRYIGNPGTGDTIEFALEASVDKYHLLLVKGDGSTATNITTLEQKSFINFNDASNQGDYLIISNPAIYGTGANNYVEQYRSYRASDTGGKYNAKLIDIHELEDQFAYGIKMHPLSIKNFLRFARARFTTKPAYAFLVGKGVTYANYRLQETNPLTNKLNLIPVFGSPGSDNLLASEDYSPVPATPIGRLSAVTPEEVGSYLAKVKEYELAQRDTASASIESGLWKKKVLQLAGANDPLIETIIDSFQVRYSKIISGPSFGGNVTTFSKSTSTGTDYGQSVLKFTEEYNNGSALVEYLGHSSSTSIDFSLDNPANYNNTGKYPMFIVNGCLAGNIFEYDANRYSLRSTLSEKFILEPGKGAIGYLSSSNYGVLNYLDVFTEKFYNAITGTQYGKGFGHVVIDGLNESLNYTGSNDFYGLMHAEQLTLHGDPSIKLNFSAMPDYALDSSEMTVAPAYMNVTMDSFTLSLKLHNLGKATGTPVNLSINRTYPNGVTESIFNDGIIIDGTNDITLRIPIVGNRDKGTNTITAIIDVNSEVAELKENNNTAAVTFKISAADLLPVSPYNFSIVTQNQVDLIASTAYAFDSVTQYVMELDTTSLFNSPVKIIRTQIGTGGIIEFKGVPVSLDNTVYFWRVAEDSTDKNWNTFSFIYRSAGNAGFEQAHFLQHTESALNRITADSAARKFNFGSTINNLFILHSIYPTSGNEDNHFSVALNGRIITWSACVGSSIIFNIFEPKTFKPILNSSNPNGAANPCDTMRRYNFEFSTKTAAARKNAMDFMDNYIQNGYYVVARKIYDMGNNDWAPTIWAADTILYGKNNSLYHRLKTQGINVDSFTYPRTFVGIFKKNDSANYKPVTVYSKGLYDRISLSQNFNTTDTIGTITSPKFGPGTSWYKVKWSGYSENSNNTTSLDVIAFNKEGKDTVFYNIPVSQAELDVSAIDAVAYPYVQLRMNTTDSITERPYQLTDWSIEAAPIPEGAIATNLGIEIPEKVTFNHAAHLYFDTLQGYIIFKNISAADMQPLKVKVILYDSSNVAAGVFDLPYTRALPAGDTVHIPFLLNITDLAQGKYNFYIEVNPDEDQPEQYHYNNFLYKYVDVVRDVILASHKFDLSAKPSGKSVELKWTVTNEFNVAHYDVEFSADGRSFTSIGQVAASSINDVNKYYGFIHGSPVNGTNYYRIKMIDKDVSFKYSPIRDAAINVSGVLVYPNPFKHALNVVMQTATGAVKLRVMDLSGRVIMQQTFTGSATVNNLEKLSSGVYILQVIDGKNVSSFRLIKEK</sequence>
<feature type="domain" description="Gingipain" evidence="3">
    <location>
        <begin position="411"/>
        <end position="786"/>
    </location>
</feature>
<dbReference type="Pfam" id="PF01364">
    <property type="entry name" value="Peptidase_C25"/>
    <property type="match status" value="1"/>
</dbReference>
<evidence type="ECO:0000313" key="5">
    <source>
        <dbReference type="EMBL" id="MBG9378171.1"/>
    </source>
</evidence>
<evidence type="ECO:0000313" key="6">
    <source>
        <dbReference type="Proteomes" id="UP000628448"/>
    </source>
</evidence>
<name>A0A931MCK6_9BACT</name>
<feature type="chain" id="PRO_5036866228" evidence="2">
    <location>
        <begin position="20"/>
        <end position="1629"/>
    </location>
</feature>